<sequence length="286" mass="30179">MAVGVMLLLCICWGLQQVAIKVAAPSMGTVLQTGVRSLIATMLVCALMLWRGSSFSMRDGTFVPGLGAGILFASEFLCIALGLTMTTASHMVVFLYTAPIFTVLGLHWLVPGERLRTGQWVGIIAAFIGIALAFASGFEAGGTLRSVLGDALGIVGALLWAATTILIRCSSLSEAAPTRTLLYQLGVSALLLLPLAGALGQIGTVSMTGIAWMSLLFQSVVVTFASYLAWFWILRKYLASRVSVFSFLTPLFGVGFGVLLLNEVVGLRFAIGAALVLSGIVLVNLR</sequence>
<dbReference type="InterPro" id="IPR050638">
    <property type="entry name" value="AA-Vitamin_Transporters"/>
</dbReference>
<evidence type="ECO:0000259" key="7">
    <source>
        <dbReference type="Pfam" id="PF00892"/>
    </source>
</evidence>
<feature type="transmembrane region" description="Helical" evidence="6">
    <location>
        <begin position="91"/>
        <end position="110"/>
    </location>
</feature>
<feature type="transmembrane region" description="Helical" evidence="6">
    <location>
        <begin position="242"/>
        <end position="261"/>
    </location>
</feature>
<proteinExistence type="inferred from homology"/>
<evidence type="ECO:0000256" key="3">
    <source>
        <dbReference type="ARBA" id="ARBA00022692"/>
    </source>
</evidence>
<feature type="transmembrane region" description="Helical" evidence="6">
    <location>
        <begin position="209"/>
        <end position="230"/>
    </location>
</feature>
<organism evidence="8 9">
    <name type="scientific">Actimicrobium antarcticum</name>
    <dbReference type="NCBI Taxonomy" id="1051899"/>
    <lineage>
        <taxon>Bacteria</taxon>
        <taxon>Pseudomonadati</taxon>
        <taxon>Pseudomonadota</taxon>
        <taxon>Betaproteobacteria</taxon>
        <taxon>Burkholderiales</taxon>
        <taxon>Oxalobacteraceae</taxon>
        <taxon>Actimicrobium</taxon>
    </lineage>
</organism>
<accession>A0ABP7TJ03</accession>
<evidence type="ECO:0000256" key="2">
    <source>
        <dbReference type="ARBA" id="ARBA00007362"/>
    </source>
</evidence>
<dbReference type="Pfam" id="PF00892">
    <property type="entry name" value="EamA"/>
    <property type="match status" value="2"/>
</dbReference>
<keyword evidence="9" id="KW-1185">Reference proteome</keyword>
<comment type="caution">
    <text evidence="8">The sequence shown here is derived from an EMBL/GenBank/DDBJ whole genome shotgun (WGS) entry which is preliminary data.</text>
</comment>
<dbReference type="InterPro" id="IPR037185">
    <property type="entry name" value="EmrE-like"/>
</dbReference>
<feature type="domain" description="EamA" evidence="7">
    <location>
        <begin position="3"/>
        <end position="134"/>
    </location>
</feature>
<feature type="transmembrane region" description="Helical" evidence="6">
    <location>
        <begin position="267"/>
        <end position="285"/>
    </location>
</feature>
<reference evidence="9" key="1">
    <citation type="journal article" date="2019" name="Int. J. Syst. Evol. Microbiol.">
        <title>The Global Catalogue of Microorganisms (GCM) 10K type strain sequencing project: providing services to taxonomists for standard genome sequencing and annotation.</title>
        <authorList>
            <consortium name="The Broad Institute Genomics Platform"/>
            <consortium name="The Broad Institute Genome Sequencing Center for Infectious Disease"/>
            <person name="Wu L."/>
            <person name="Ma J."/>
        </authorList>
    </citation>
    <scope>NUCLEOTIDE SEQUENCE [LARGE SCALE GENOMIC DNA]</scope>
    <source>
        <strain evidence="9">JCM 16673</strain>
    </source>
</reference>
<evidence type="ECO:0000256" key="4">
    <source>
        <dbReference type="ARBA" id="ARBA00022989"/>
    </source>
</evidence>
<comment type="subcellular location">
    <subcellularLocation>
        <location evidence="1">Membrane</location>
        <topology evidence="1">Multi-pass membrane protein</topology>
    </subcellularLocation>
</comment>
<evidence type="ECO:0000313" key="9">
    <source>
        <dbReference type="Proteomes" id="UP001501353"/>
    </source>
</evidence>
<dbReference type="PANTHER" id="PTHR32322:SF2">
    <property type="entry name" value="EAMA DOMAIN-CONTAINING PROTEIN"/>
    <property type="match status" value="1"/>
</dbReference>
<feature type="transmembrane region" description="Helical" evidence="6">
    <location>
        <begin position="181"/>
        <end position="203"/>
    </location>
</feature>
<evidence type="ECO:0000313" key="8">
    <source>
        <dbReference type="EMBL" id="GAA4027045.1"/>
    </source>
</evidence>
<comment type="similarity">
    <text evidence="2">Belongs to the EamA transporter family.</text>
</comment>
<evidence type="ECO:0000256" key="1">
    <source>
        <dbReference type="ARBA" id="ARBA00004141"/>
    </source>
</evidence>
<dbReference type="RefSeq" id="WP_344763978.1">
    <property type="nucleotide sequence ID" value="NZ_BAAAZE010000010.1"/>
</dbReference>
<feature type="transmembrane region" description="Helical" evidence="6">
    <location>
        <begin position="33"/>
        <end position="50"/>
    </location>
</feature>
<feature type="transmembrane region" description="Helical" evidence="6">
    <location>
        <begin position="62"/>
        <end position="85"/>
    </location>
</feature>
<dbReference type="PANTHER" id="PTHR32322">
    <property type="entry name" value="INNER MEMBRANE TRANSPORTER"/>
    <property type="match status" value="1"/>
</dbReference>
<feature type="transmembrane region" description="Helical" evidence="6">
    <location>
        <begin position="147"/>
        <end position="169"/>
    </location>
</feature>
<dbReference type="InterPro" id="IPR000620">
    <property type="entry name" value="EamA_dom"/>
</dbReference>
<dbReference type="Proteomes" id="UP001501353">
    <property type="component" value="Unassembled WGS sequence"/>
</dbReference>
<dbReference type="SUPFAM" id="SSF103481">
    <property type="entry name" value="Multidrug resistance efflux transporter EmrE"/>
    <property type="match status" value="2"/>
</dbReference>
<keyword evidence="4 6" id="KW-1133">Transmembrane helix</keyword>
<name>A0ABP7TJ03_9BURK</name>
<protein>
    <submittedName>
        <fullName evidence="8">DMT family transporter</fullName>
    </submittedName>
</protein>
<gene>
    <name evidence="8" type="ORF">GCM10022212_26390</name>
</gene>
<feature type="transmembrane region" description="Helical" evidence="6">
    <location>
        <begin position="117"/>
        <end position="135"/>
    </location>
</feature>
<keyword evidence="5 6" id="KW-0472">Membrane</keyword>
<evidence type="ECO:0000256" key="6">
    <source>
        <dbReference type="SAM" id="Phobius"/>
    </source>
</evidence>
<feature type="domain" description="EamA" evidence="7">
    <location>
        <begin position="148"/>
        <end position="284"/>
    </location>
</feature>
<evidence type="ECO:0000256" key="5">
    <source>
        <dbReference type="ARBA" id="ARBA00023136"/>
    </source>
</evidence>
<keyword evidence="3 6" id="KW-0812">Transmembrane</keyword>
<dbReference type="EMBL" id="BAAAZE010000010">
    <property type="protein sequence ID" value="GAA4027045.1"/>
    <property type="molecule type" value="Genomic_DNA"/>
</dbReference>